<dbReference type="SUPFAM" id="SSF57802">
    <property type="entry name" value="Rubredoxin-like"/>
    <property type="match status" value="2"/>
</dbReference>
<sequence>MRYVCPICGYIYDEAAEGVPFDSLPDSWGCPLCGAPKLMFEPEAAPEPPKPQPAAAPLAAGDDDLQPLSAGALAALCSNLARGCEKQYKEEEAALFRQIADFYTAAAPAAEDPSLEALEALFRDDLDSGYPGLSAAATAQGDRGAQRICVWGEKVTQMLYALLGRYQREGEAFLRGTQVWVCSVCGFLYIGDTPPELCPVCKVPAWKFDKIEGRRPA</sequence>
<feature type="domain" description="Rubredoxin-like" evidence="7">
    <location>
        <begin position="2"/>
        <end position="43"/>
    </location>
</feature>
<dbReference type="InterPro" id="IPR024934">
    <property type="entry name" value="Rubredoxin-like_dom"/>
</dbReference>
<dbReference type="CDD" id="cd00730">
    <property type="entry name" value="rubredoxin"/>
    <property type="match status" value="1"/>
</dbReference>
<evidence type="ECO:0000256" key="6">
    <source>
        <dbReference type="SAM" id="MobiDB-lite"/>
    </source>
</evidence>
<reference evidence="8" key="2">
    <citation type="submission" date="2021-04" db="EMBL/GenBank/DDBJ databases">
        <authorList>
            <person name="Gilroy R."/>
        </authorList>
    </citation>
    <scope>NUCLEOTIDE SEQUENCE</scope>
    <source>
        <strain evidence="8">ChiBcec16-3735</strain>
    </source>
</reference>
<dbReference type="InterPro" id="IPR018527">
    <property type="entry name" value="Rubredoxin_Fe_BS"/>
</dbReference>
<evidence type="ECO:0000256" key="3">
    <source>
        <dbReference type="ARBA" id="ARBA00022723"/>
    </source>
</evidence>
<dbReference type="PANTHER" id="PTHR48136">
    <property type="entry name" value="RUBREDOXIN-LIKE SUPERFAMILY PROTEIN"/>
    <property type="match status" value="1"/>
</dbReference>
<dbReference type="AlphaFoldDB" id="A0A9D2JN33"/>
<comment type="cofactor">
    <cofactor evidence="1">
        <name>Fe(3+)</name>
        <dbReference type="ChEBI" id="CHEBI:29034"/>
    </cofactor>
</comment>
<dbReference type="InterPro" id="IPR024935">
    <property type="entry name" value="Rubredoxin_dom"/>
</dbReference>
<keyword evidence="3" id="KW-0479">Metal-binding</keyword>
<dbReference type="Pfam" id="PF21349">
    <property type="entry name" value="RUBY_RBDX"/>
    <property type="match status" value="1"/>
</dbReference>
<evidence type="ECO:0000259" key="7">
    <source>
        <dbReference type="PROSITE" id="PS50903"/>
    </source>
</evidence>
<evidence type="ECO:0000256" key="5">
    <source>
        <dbReference type="ARBA" id="ARBA00023004"/>
    </source>
</evidence>
<dbReference type="PROSITE" id="PS00202">
    <property type="entry name" value="RUBREDOXIN"/>
    <property type="match status" value="1"/>
</dbReference>
<organism evidence="8 9">
    <name type="scientific">Candidatus Faecalibacterium gallistercoris</name>
    <dbReference type="NCBI Taxonomy" id="2838579"/>
    <lineage>
        <taxon>Bacteria</taxon>
        <taxon>Bacillati</taxon>
        <taxon>Bacillota</taxon>
        <taxon>Clostridia</taxon>
        <taxon>Eubacteriales</taxon>
        <taxon>Oscillospiraceae</taxon>
        <taxon>Faecalibacterium</taxon>
    </lineage>
</organism>
<evidence type="ECO:0000313" key="9">
    <source>
        <dbReference type="Proteomes" id="UP000824065"/>
    </source>
</evidence>
<dbReference type="Pfam" id="PF00301">
    <property type="entry name" value="Rubredoxin"/>
    <property type="match status" value="1"/>
</dbReference>
<feature type="domain" description="Rubredoxin-like" evidence="7">
    <location>
        <begin position="177"/>
        <end position="211"/>
    </location>
</feature>
<keyword evidence="2" id="KW-0813">Transport</keyword>
<protein>
    <submittedName>
        <fullName evidence="8">Rubredoxin</fullName>
    </submittedName>
</protein>
<dbReference type="PANTHER" id="PTHR48136:SF1">
    <property type="entry name" value="RUBREDOXIN-LIKE SUPERFAMILY PROTEIN"/>
    <property type="match status" value="1"/>
</dbReference>
<dbReference type="Proteomes" id="UP000824065">
    <property type="component" value="Unassembled WGS sequence"/>
</dbReference>
<feature type="region of interest" description="Disordered" evidence="6">
    <location>
        <begin position="41"/>
        <end position="60"/>
    </location>
</feature>
<proteinExistence type="predicted"/>
<gene>
    <name evidence="8" type="ORF">H9725_09885</name>
</gene>
<evidence type="ECO:0000256" key="4">
    <source>
        <dbReference type="ARBA" id="ARBA00022982"/>
    </source>
</evidence>
<name>A0A9D2JN33_9FIRM</name>
<dbReference type="GO" id="GO:0005506">
    <property type="term" value="F:iron ion binding"/>
    <property type="evidence" value="ECO:0007669"/>
    <property type="project" value="InterPro"/>
</dbReference>
<keyword evidence="5" id="KW-0408">Iron</keyword>
<comment type="caution">
    <text evidence="8">The sequence shown here is derived from an EMBL/GenBank/DDBJ whole genome shotgun (WGS) entry which is preliminary data.</text>
</comment>
<accession>A0A9D2JN33</accession>
<evidence type="ECO:0000256" key="1">
    <source>
        <dbReference type="ARBA" id="ARBA00001965"/>
    </source>
</evidence>
<evidence type="ECO:0000256" key="2">
    <source>
        <dbReference type="ARBA" id="ARBA00022448"/>
    </source>
</evidence>
<evidence type="ECO:0000313" key="8">
    <source>
        <dbReference type="EMBL" id="HIZ58857.1"/>
    </source>
</evidence>
<dbReference type="PROSITE" id="PS50903">
    <property type="entry name" value="RUBREDOXIN_LIKE"/>
    <property type="match status" value="2"/>
</dbReference>
<feature type="compositionally biased region" description="Pro residues" evidence="6">
    <location>
        <begin position="45"/>
        <end position="54"/>
    </location>
</feature>
<dbReference type="Gene3D" id="2.20.28.10">
    <property type="match status" value="2"/>
</dbReference>
<dbReference type="InterPro" id="IPR048574">
    <property type="entry name" value="RUBY_RBDX"/>
</dbReference>
<reference evidence="8" key="1">
    <citation type="journal article" date="2021" name="PeerJ">
        <title>Extensive microbial diversity within the chicken gut microbiome revealed by metagenomics and culture.</title>
        <authorList>
            <person name="Gilroy R."/>
            <person name="Ravi A."/>
            <person name="Getino M."/>
            <person name="Pursley I."/>
            <person name="Horton D.L."/>
            <person name="Alikhan N.F."/>
            <person name="Baker D."/>
            <person name="Gharbi K."/>
            <person name="Hall N."/>
            <person name="Watson M."/>
            <person name="Adriaenssens E.M."/>
            <person name="Foster-Nyarko E."/>
            <person name="Jarju S."/>
            <person name="Secka A."/>
            <person name="Antonio M."/>
            <person name="Oren A."/>
            <person name="Chaudhuri R.R."/>
            <person name="La Ragione R."/>
            <person name="Hildebrand F."/>
            <person name="Pallen M.J."/>
        </authorList>
    </citation>
    <scope>NUCLEOTIDE SEQUENCE</scope>
    <source>
        <strain evidence="8">ChiBcec16-3735</strain>
    </source>
</reference>
<dbReference type="EMBL" id="DXBJ01000074">
    <property type="protein sequence ID" value="HIZ58857.1"/>
    <property type="molecule type" value="Genomic_DNA"/>
</dbReference>
<keyword evidence="4" id="KW-0249">Electron transport</keyword>